<gene>
    <name evidence="1" type="ordered locus">PCC8801_4461</name>
</gene>
<reference evidence="2" key="1">
    <citation type="journal article" date="2011" name="MBio">
        <title>Novel metabolic attributes of the genus Cyanothece, comprising a group of unicellular nitrogen-fixing Cyanobacteria.</title>
        <authorList>
            <person name="Bandyopadhyay A."/>
            <person name="Elvitigala T."/>
            <person name="Welsh E."/>
            <person name="Stockel J."/>
            <person name="Liberton M."/>
            <person name="Min H."/>
            <person name="Sherman L.A."/>
            <person name="Pakrasi H.B."/>
        </authorList>
    </citation>
    <scope>NUCLEOTIDE SEQUENCE [LARGE SCALE GENOMIC DNA]</scope>
    <source>
        <strain evidence="2">PCC 8801</strain>
        <plasmid evidence="2">pP880101</plasmid>
    </source>
</reference>
<dbReference type="AlphaFoldDB" id="B7K6F8"/>
<protein>
    <submittedName>
        <fullName evidence="1">Uncharacterized protein</fullName>
    </submittedName>
</protein>
<evidence type="ECO:0000313" key="1">
    <source>
        <dbReference type="EMBL" id="ACK68380.1"/>
    </source>
</evidence>
<sequence>MTVEQLIDQINQLSQEERSKLLRSISSPVTIIFSGSSVVNNGVSIQVGQQGDLKEALEKIPPEALGELIKAIAQYIATNRL</sequence>
<geneLocation type="plasmid" evidence="1 2">
    <name>pP880101</name>
</geneLocation>
<proteinExistence type="predicted"/>
<dbReference type="HOGENOM" id="CLU_2568128_0_0_3"/>
<keyword evidence="1" id="KW-0614">Plasmid</keyword>
<name>B7K6F8_RIPO1</name>
<dbReference type="KEGG" id="cyp:PCC8801_4461"/>
<accession>B7K6F8</accession>
<dbReference type="RefSeq" id="WP_012593016.1">
    <property type="nucleotide sequence ID" value="NC_011721.1"/>
</dbReference>
<evidence type="ECO:0000313" key="2">
    <source>
        <dbReference type="Proteomes" id="UP000008204"/>
    </source>
</evidence>
<organism evidence="1 2">
    <name type="scientific">Rippkaea orientalis (strain PCC 8801 / RF-1)</name>
    <name type="common">Cyanothece sp. (strain PCC 8801)</name>
    <dbReference type="NCBI Taxonomy" id="41431"/>
    <lineage>
        <taxon>Bacteria</taxon>
        <taxon>Bacillati</taxon>
        <taxon>Cyanobacteriota</taxon>
        <taxon>Cyanophyceae</taxon>
        <taxon>Oscillatoriophycideae</taxon>
        <taxon>Chroococcales</taxon>
        <taxon>Aphanothecaceae</taxon>
        <taxon>Rippkaea</taxon>
        <taxon>Rippkaea orientalis</taxon>
    </lineage>
</organism>
<dbReference type="Proteomes" id="UP000008204">
    <property type="component" value="Plasmid pP880101"/>
</dbReference>
<keyword evidence="2" id="KW-1185">Reference proteome</keyword>
<dbReference type="EMBL" id="CP001288">
    <property type="protein sequence ID" value="ACK68380.1"/>
    <property type="molecule type" value="Genomic_DNA"/>
</dbReference>